<evidence type="ECO:0000313" key="2">
    <source>
        <dbReference type="Proteomes" id="UP001157502"/>
    </source>
</evidence>
<sequence>MVMYVLTDRCTDVEETRLDRPWRSLPLGAPDCKWLGQEDIKGTAITRCHVTCERKCAEEPGNCREHVLHTCCTSLTRIQWLAWRVAVTCQYWTGLWFISCVCATRRDLGRRETHCPQPYSVMEIATGLGSVERRFSARNHSACSQMLDGIKIEEHLRTGAAALGVMIGAECPHQAVCEGCQRPISDRFLMRVNESSWHEECLQCAVCQKPLTTTCYCRDRKLYCKMDYQQ</sequence>
<comment type="caution">
    <text evidence="1">The sequence shown here is derived from an EMBL/GenBank/DDBJ whole genome shotgun (WGS) entry which is preliminary data.</text>
</comment>
<organism evidence="1 2">
    <name type="scientific">Dallia pectoralis</name>
    <name type="common">Alaska blackfish</name>
    <dbReference type="NCBI Taxonomy" id="75939"/>
    <lineage>
        <taxon>Eukaryota</taxon>
        <taxon>Metazoa</taxon>
        <taxon>Chordata</taxon>
        <taxon>Craniata</taxon>
        <taxon>Vertebrata</taxon>
        <taxon>Euteleostomi</taxon>
        <taxon>Actinopterygii</taxon>
        <taxon>Neopterygii</taxon>
        <taxon>Teleostei</taxon>
        <taxon>Protacanthopterygii</taxon>
        <taxon>Esociformes</taxon>
        <taxon>Umbridae</taxon>
        <taxon>Dallia</taxon>
    </lineage>
</organism>
<name>A0ACC2GUT9_DALPE</name>
<keyword evidence="2" id="KW-1185">Reference proteome</keyword>
<accession>A0ACC2GUT9</accession>
<dbReference type="Proteomes" id="UP001157502">
    <property type="component" value="Chromosome 9"/>
</dbReference>
<reference evidence="1" key="1">
    <citation type="submission" date="2021-05" db="EMBL/GenBank/DDBJ databases">
        <authorList>
            <person name="Pan Q."/>
            <person name="Jouanno E."/>
            <person name="Zahm M."/>
            <person name="Klopp C."/>
            <person name="Cabau C."/>
            <person name="Louis A."/>
            <person name="Berthelot C."/>
            <person name="Parey E."/>
            <person name="Roest Crollius H."/>
            <person name="Montfort J."/>
            <person name="Robinson-Rechavi M."/>
            <person name="Bouchez O."/>
            <person name="Lampietro C."/>
            <person name="Lopez Roques C."/>
            <person name="Donnadieu C."/>
            <person name="Postlethwait J."/>
            <person name="Bobe J."/>
            <person name="Dillon D."/>
            <person name="Chandos A."/>
            <person name="von Hippel F."/>
            <person name="Guiguen Y."/>
        </authorList>
    </citation>
    <scope>NUCLEOTIDE SEQUENCE</scope>
    <source>
        <strain evidence="1">YG-Jan2019</strain>
    </source>
</reference>
<protein>
    <submittedName>
        <fullName evidence="1">Uncharacterized protein</fullName>
    </submittedName>
</protein>
<evidence type="ECO:0000313" key="1">
    <source>
        <dbReference type="EMBL" id="KAJ8007419.1"/>
    </source>
</evidence>
<proteinExistence type="predicted"/>
<gene>
    <name evidence="1" type="ORF">DPEC_G00117300</name>
</gene>
<dbReference type="EMBL" id="CM055736">
    <property type="protein sequence ID" value="KAJ8007419.1"/>
    <property type="molecule type" value="Genomic_DNA"/>
</dbReference>